<feature type="compositionally biased region" description="Polar residues" evidence="2">
    <location>
        <begin position="343"/>
        <end position="370"/>
    </location>
</feature>
<dbReference type="PANTHER" id="PTHR43215">
    <property type="entry name" value="RADIAL SPOKE HEAD 1 HOMOLOG"/>
    <property type="match status" value="1"/>
</dbReference>
<evidence type="ECO:0000313" key="4">
    <source>
        <dbReference type="Proteomes" id="UP000054937"/>
    </source>
</evidence>
<proteinExistence type="predicted"/>
<evidence type="ECO:0000256" key="1">
    <source>
        <dbReference type="ARBA" id="ARBA00022737"/>
    </source>
</evidence>
<dbReference type="GO" id="GO:0005829">
    <property type="term" value="C:cytosol"/>
    <property type="evidence" value="ECO:0007669"/>
    <property type="project" value="TreeGrafter"/>
</dbReference>
<comment type="caution">
    <text evidence="3">The sequence shown here is derived from an EMBL/GenBank/DDBJ whole genome shotgun (WGS) entry which is preliminary data.</text>
</comment>
<dbReference type="OrthoDB" id="377104at2759"/>
<evidence type="ECO:0000313" key="3">
    <source>
        <dbReference type="EMBL" id="KRX09799.1"/>
    </source>
</evidence>
<reference evidence="3 4" key="1">
    <citation type="journal article" date="2015" name="Sci. Rep.">
        <title>Genome of the facultative scuticociliatosis pathogen Pseudocohnilembus persalinus provides insight into its virulence through horizontal gene transfer.</title>
        <authorList>
            <person name="Xiong J."/>
            <person name="Wang G."/>
            <person name="Cheng J."/>
            <person name="Tian M."/>
            <person name="Pan X."/>
            <person name="Warren A."/>
            <person name="Jiang C."/>
            <person name="Yuan D."/>
            <person name="Miao W."/>
        </authorList>
    </citation>
    <scope>NUCLEOTIDE SEQUENCE [LARGE SCALE GENOMIC DNA]</scope>
    <source>
        <strain evidence="3">36N120E</strain>
    </source>
</reference>
<keyword evidence="4" id="KW-1185">Reference proteome</keyword>
<dbReference type="AlphaFoldDB" id="A0A0V0R5Q5"/>
<feature type="compositionally biased region" description="Low complexity" evidence="2">
    <location>
        <begin position="328"/>
        <end position="342"/>
    </location>
</feature>
<dbReference type="Proteomes" id="UP000054937">
    <property type="component" value="Unassembled WGS sequence"/>
</dbReference>
<organism evidence="3 4">
    <name type="scientific">Pseudocohnilembus persalinus</name>
    <name type="common">Ciliate</name>
    <dbReference type="NCBI Taxonomy" id="266149"/>
    <lineage>
        <taxon>Eukaryota</taxon>
        <taxon>Sar</taxon>
        <taxon>Alveolata</taxon>
        <taxon>Ciliophora</taxon>
        <taxon>Intramacronucleata</taxon>
        <taxon>Oligohymenophorea</taxon>
        <taxon>Scuticociliatia</taxon>
        <taxon>Philasterida</taxon>
        <taxon>Pseudocohnilembidae</taxon>
        <taxon>Pseudocohnilembus</taxon>
    </lineage>
</organism>
<evidence type="ECO:0000256" key="2">
    <source>
        <dbReference type="SAM" id="MobiDB-lite"/>
    </source>
</evidence>
<accession>A0A0V0R5Q5</accession>
<dbReference type="SUPFAM" id="SSF82185">
    <property type="entry name" value="Histone H3 K4-specific methyltransferase SET7/9 N-terminal domain"/>
    <property type="match status" value="3"/>
</dbReference>
<dbReference type="InParanoid" id="A0A0V0R5Q5"/>
<dbReference type="SMART" id="SM00698">
    <property type="entry name" value="MORN"/>
    <property type="match status" value="11"/>
</dbReference>
<keyword evidence="1" id="KW-0677">Repeat</keyword>
<dbReference type="Pfam" id="PF02493">
    <property type="entry name" value="MORN"/>
    <property type="match status" value="12"/>
</dbReference>
<feature type="region of interest" description="Disordered" evidence="2">
    <location>
        <begin position="328"/>
        <end position="370"/>
    </location>
</feature>
<name>A0A0V0R5Q5_PSEPJ</name>
<dbReference type="Gene3D" id="2.20.110.10">
    <property type="entry name" value="Histone H3 K4-specific methyltransferase SET7/9 N-terminal domain"/>
    <property type="match status" value="6"/>
</dbReference>
<dbReference type="PANTHER" id="PTHR43215:SF14">
    <property type="entry name" value="RADIAL SPOKE HEAD 1 HOMOLOG"/>
    <property type="match status" value="1"/>
</dbReference>
<sequence>MHQEIKNAKKMMQTPFSLKVIEMRQKGINQEFSGKLQKIFYSQGNFQNYSQEIVNKVVKGVEDGKGKNSFCFVFSYFDIEEFGMKEKNGLQVALDLVGNGFPYVSLLEGGFSHCHTLLKILDIQMNNHNEKMYGNNQRNQQNSHLANSNGKYDKRSKNQFKIQSRQNSLNGQDLSFTIPNEDSFIEELDFNNMKQYTFANKFTNFNSKENTQKKINGSSYNIVDKQLQQQIYLQQQQQQLDDDNNSELHALISPIEQNSQSNNNNLFQGNSSSNILIGSEFGFTTDSSRKKNVMNYLDNNPYYYSNNSLNRIKNSDQNNQISASYQNGQNEQNLQQQQYQQQKFGSEYSSNGGRLNISNSQKKSGQKNNTQTLETPQFISQTFSQVQKKKQQSVAQYIKTGLMSQVVKISLEDWQKFLASLNQDFNFYAQIVICVNYQPLIIDQLKEIKNPSEVNNTNKSSYVQAFNIKDLLQIINNGQEQDILKEIYNEFDKNIGTDIKSDKVKQYMERSKTFVSIKSETTKNSDKSFEEEYLKKIHQEKQELIEEFDRKYIHDADKKLKKGIEIKNYIDGSQYCGELENEQRNGKGIYRYSNKDIYIGDWKNDKFDGTGYYIFSNGERFEGELKNGVKQGYGIYSYINGNRYEGMWQNDKKNGQGFYHYYITNEKYKGQWKEGERNGQGIMEYAYGEVYNGEFYQGDKHGKGILNCKNGDILEGIWQNDQQMGKCQINYANGDFFEGEIQNGKKENFGTYIYKDGTYFEGEYKNDQKIKGKIFYSNADHYEGDFMNDKKHGKGIYKYGSKNVYEGEWFNDKKQGFGKMKFKDGSFYEGFWSLDMKHGKGKYIFSNGDIYEGEFQNDKRNGYGKIYFQKSGVVYEGNWENDQIVPSSDKQKILKKYEQQQFKQLSIYKIQKQGSPFKLSDKENIPIFA</sequence>
<protein>
    <submittedName>
        <fullName evidence="3">Uncharacterized protein</fullName>
    </submittedName>
</protein>
<gene>
    <name evidence="3" type="ORF">PPERSA_02671</name>
</gene>
<feature type="compositionally biased region" description="Polar residues" evidence="2">
    <location>
        <begin position="134"/>
        <end position="150"/>
    </location>
</feature>
<dbReference type="InterPro" id="IPR003409">
    <property type="entry name" value="MORN"/>
</dbReference>
<dbReference type="EMBL" id="LDAU01000044">
    <property type="protein sequence ID" value="KRX09799.1"/>
    <property type="molecule type" value="Genomic_DNA"/>
</dbReference>
<feature type="region of interest" description="Disordered" evidence="2">
    <location>
        <begin position="131"/>
        <end position="153"/>
    </location>
</feature>